<comment type="caution">
    <text evidence="6">The sequence shown here is derived from an EMBL/GenBank/DDBJ whole genome shotgun (WGS) entry which is preliminary data.</text>
</comment>
<feature type="region of interest" description="Disordered" evidence="4">
    <location>
        <begin position="261"/>
        <end position="280"/>
    </location>
</feature>
<dbReference type="Gene3D" id="2.60.120.10">
    <property type="entry name" value="Jelly Rolls"/>
    <property type="match status" value="1"/>
</dbReference>
<evidence type="ECO:0000256" key="2">
    <source>
        <dbReference type="ARBA" id="ARBA00023125"/>
    </source>
</evidence>
<sequence>MHAVEVMSLPQQSKRHQHSFHQLVVGLEGTTEFEIAGKGSWVDSGKGCLVPSDCSHYFCGCGENRIWVVNIPLNGSSSHISPEIVERLFNQPGYFELDPELRQLIHVAAREVQRFPHNTALAQHLAVSFMLAVGERIQSIANVKTCVGPLVKYNGELGINASNSKLPNAPLDFCRLESYVERHLHQKISIIQLARQACLSPSHFHAVFKAQSGLTPHQYVTQLRIQRAKALLTTTSLSLIDIAQQAGFSSQSALTHALKQKTGQTPGQLRKWSHSACPSM</sequence>
<accession>A0A4P9VRR1</accession>
<dbReference type="Pfam" id="PF12833">
    <property type="entry name" value="HTH_18"/>
    <property type="match status" value="1"/>
</dbReference>
<reference evidence="6 7" key="1">
    <citation type="submission" date="2017-04" db="EMBL/GenBank/DDBJ databases">
        <title>Draft genome sequence of Zooshikella ganghwensis VG4 isolated from Red Sea sediments.</title>
        <authorList>
            <person name="Rehman Z."/>
            <person name="Alam I."/>
            <person name="Kamau A."/>
            <person name="Bajic V."/>
            <person name="Leiknes T."/>
        </authorList>
    </citation>
    <scope>NUCLEOTIDE SEQUENCE [LARGE SCALE GENOMIC DNA]</scope>
    <source>
        <strain evidence="6 7">VG4</strain>
    </source>
</reference>
<evidence type="ECO:0000256" key="3">
    <source>
        <dbReference type="ARBA" id="ARBA00023163"/>
    </source>
</evidence>
<evidence type="ECO:0000313" key="6">
    <source>
        <dbReference type="EMBL" id="RDH44750.1"/>
    </source>
</evidence>
<dbReference type="SUPFAM" id="SSF51215">
    <property type="entry name" value="Regulatory protein AraC"/>
    <property type="match status" value="1"/>
</dbReference>
<dbReference type="InterPro" id="IPR009057">
    <property type="entry name" value="Homeodomain-like_sf"/>
</dbReference>
<dbReference type="InterPro" id="IPR050204">
    <property type="entry name" value="AraC_XylS_family_regulators"/>
</dbReference>
<dbReference type="EMBL" id="NDXW01000001">
    <property type="protein sequence ID" value="RDH44750.1"/>
    <property type="molecule type" value="Genomic_DNA"/>
</dbReference>
<dbReference type="GO" id="GO:0003700">
    <property type="term" value="F:DNA-binding transcription factor activity"/>
    <property type="evidence" value="ECO:0007669"/>
    <property type="project" value="InterPro"/>
</dbReference>
<dbReference type="SMART" id="SM00342">
    <property type="entry name" value="HTH_ARAC"/>
    <property type="match status" value="1"/>
</dbReference>
<evidence type="ECO:0000313" key="7">
    <source>
        <dbReference type="Proteomes" id="UP000257039"/>
    </source>
</evidence>
<feature type="domain" description="HTH araC/xylS-type" evidence="5">
    <location>
        <begin position="174"/>
        <end position="272"/>
    </location>
</feature>
<proteinExistence type="predicted"/>
<dbReference type="PANTHER" id="PTHR46796">
    <property type="entry name" value="HTH-TYPE TRANSCRIPTIONAL ACTIVATOR RHAS-RELATED"/>
    <property type="match status" value="1"/>
</dbReference>
<dbReference type="GO" id="GO:0043565">
    <property type="term" value="F:sequence-specific DNA binding"/>
    <property type="evidence" value="ECO:0007669"/>
    <property type="project" value="InterPro"/>
</dbReference>
<protein>
    <submittedName>
        <fullName evidence="6">AraC family transcriptional regulator</fullName>
    </submittedName>
</protein>
<dbReference type="PANTHER" id="PTHR46796:SF10">
    <property type="entry name" value="TRANSCRIPTIONAL ACTIVATOR FEAR"/>
    <property type="match status" value="1"/>
</dbReference>
<keyword evidence="3" id="KW-0804">Transcription</keyword>
<dbReference type="InterPro" id="IPR018060">
    <property type="entry name" value="HTH_AraC"/>
</dbReference>
<dbReference type="InterPro" id="IPR037923">
    <property type="entry name" value="HTH-like"/>
</dbReference>
<dbReference type="AlphaFoldDB" id="A0A4P9VRR1"/>
<dbReference type="Proteomes" id="UP000257039">
    <property type="component" value="Unassembled WGS sequence"/>
</dbReference>
<dbReference type="SUPFAM" id="SSF46689">
    <property type="entry name" value="Homeodomain-like"/>
    <property type="match status" value="2"/>
</dbReference>
<evidence type="ECO:0000256" key="4">
    <source>
        <dbReference type="SAM" id="MobiDB-lite"/>
    </source>
</evidence>
<evidence type="ECO:0000256" key="1">
    <source>
        <dbReference type="ARBA" id="ARBA00023015"/>
    </source>
</evidence>
<dbReference type="Gene3D" id="1.10.10.60">
    <property type="entry name" value="Homeodomain-like"/>
    <property type="match status" value="2"/>
</dbReference>
<keyword evidence="1" id="KW-0805">Transcription regulation</keyword>
<organism evidence="6 7">
    <name type="scientific">Zooshikella ganghwensis</name>
    <dbReference type="NCBI Taxonomy" id="202772"/>
    <lineage>
        <taxon>Bacteria</taxon>
        <taxon>Pseudomonadati</taxon>
        <taxon>Pseudomonadota</taxon>
        <taxon>Gammaproteobacteria</taxon>
        <taxon>Oceanospirillales</taxon>
        <taxon>Zooshikellaceae</taxon>
        <taxon>Zooshikella</taxon>
    </lineage>
</organism>
<gene>
    <name evidence="6" type="ORF">B9G39_15635</name>
</gene>
<dbReference type="PROSITE" id="PS01124">
    <property type="entry name" value="HTH_ARAC_FAMILY_2"/>
    <property type="match status" value="1"/>
</dbReference>
<keyword evidence="7" id="KW-1185">Reference proteome</keyword>
<evidence type="ECO:0000259" key="5">
    <source>
        <dbReference type="PROSITE" id="PS01124"/>
    </source>
</evidence>
<keyword evidence="2" id="KW-0238">DNA-binding</keyword>
<dbReference type="InterPro" id="IPR014710">
    <property type="entry name" value="RmlC-like_jellyroll"/>
</dbReference>
<name>A0A4P9VRR1_9GAMM</name>